<dbReference type="AlphaFoldDB" id="A0AAD7MY00"/>
<evidence type="ECO:0000313" key="4">
    <source>
        <dbReference type="Proteomes" id="UP001215598"/>
    </source>
</evidence>
<evidence type="ECO:0000256" key="1">
    <source>
        <dbReference type="SAM" id="Coils"/>
    </source>
</evidence>
<dbReference type="PANTHER" id="PTHR23159">
    <property type="entry name" value="CENTROSOMAL PROTEIN 2"/>
    <property type="match status" value="1"/>
</dbReference>
<gene>
    <name evidence="3" type="ORF">B0H16DRAFT_1892181</name>
</gene>
<reference evidence="3" key="1">
    <citation type="submission" date="2023-03" db="EMBL/GenBank/DDBJ databases">
        <title>Massive genome expansion in bonnet fungi (Mycena s.s.) driven by repeated elements and novel gene families across ecological guilds.</title>
        <authorList>
            <consortium name="Lawrence Berkeley National Laboratory"/>
            <person name="Harder C.B."/>
            <person name="Miyauchi S."/>
            <person name="Viragh M."/>
            <person name="Kuo A."/>
            <person name="Thoen E."/>
            <person name="Andreopoulos B."/>
            <person name="Lu D."/>
            <person name="Skrede I."/>
            <person name="Drula E."/>
            <person name="Henrissat B."/>
            <person name="Morin E."/>
            <person name="Kohler A."/>
            <person name="Barry K."/>
            <person name="LaButti K."/>
            <person name="Morin E."/>
            <person name="Salamov A."/>
            <person name="Lipzen A."/>
            <person name="Mereny Z."/>
            <person name="Hegedus B."/>
            <person name="Baldrian P."/>
            <person name="Stursova M."/>
            <person name="Weitz H."/>
            <person name="Taylor A."/>
            <person name="Grigoriev I.V."/>
            <person name="Nagy L.G."/>
            <person name="Martin F."/>
            <person name="Kauserud H."/>
        </authorList>
    </citation>
    <scope>NUCLEOTIDE SEQUENCE</scope>
    <source>
        <strain evidence="3">CBHHK182m</strain>
    </source>
</reference>
<evidence type="ECO:0000256" key="2">
    <source>
        <dbReference type="SAM" id="MobiDB-lite"/>
    </source>
</evidence>
<organism evidence="3 4">
    <name type="scientific">Mycena metata</name>
    <dbReference type="NCBI Taxonomy" id="1033252"/>
    <lineage>
        <taxon>Eukaryota</taxon>
        <taxon>Fungi</taxon>
        <taxon>Dikarya</taxon>
        <taxon>Basidiomycota</taxon>
        <taxon>Agaricomycotina</taxon>
        <taxon>Agaricomycetes</taxon>
        <taxon>Agaricomycetidae</taxon>
        <taxon>Agaricales</taxon>
        <taxon>Marasmiineae</taxon>
        <taxon>Mycenaceae</taxon>
        <taxon>Mycena</taxon>
    </lineage>
</organism>
<proteinExistence type="predicted"/>
<keyword evidence="1" id="KW-0175">Coiled coil</keyword>
<name>A0AAD7MY00_9AGAR</name>
<protein>
    <submittedName>
        <fullName evidence="3">Uncharacterized protein</fullName>
    </submittedName>
</protein>
<evidence type="ECO:0000313" key="3">
    <source>
        <dbReference type="EMBL" id="KAJ7735757.1"/>
    </source>
</evidence>
<feature type="coiled-coil region" evidence="1">
    <location>
        <begin position="431"/>
        <end position="493"/>
    </location>
</feature>
<feature type="coiled-coil region" evidence="1">
    <location>
        <begin position="876"/>
        <end position="903"/>
    </location>
</feature>
<accession>A0AAD7MY00</accession>
<feature type="compositionally biased region" description="Acidic residues" evidence="2">
    <location>
        <begin position="143"/>
        <end position="154"/>
    </location>
</feature>
<keyword evidence="4" id="KW-1185">Reference proteome</keyword>
<feature type="coiled-coil region" evidence="1">
    <location>
        <begin position="567"/>
        <end position="601"/>
    </location>
</feature>
<dbReference type="PANTHER" id="PTHR23159:SF66">
    <property type="entry name" value="OS04G0158400 PROTEIN"/>
    <property type="match status" value="1"/>
</dbReference>
<feature type="region of interest" description="Disordered" evidence="2">
    <location>
        <begin position="240"/>
        <end position="302"/>
    </location>
</feature>
<dbReference type="Proteomes" id="UP001215598">
    <property type="component" value="Unassembled WGS sequence"/>
</dbReference>
<feature type="region of interest" description="Disordered" evidence="2">
    <location>
        <begin position="128"/>
        <end position="169"/>
    </location>
</feature>
<feature type="region of interest" description="Disordered" evidence="2">
    <location>
        <begin position="936"/>
        <end position="957"/>
    </location>
</feature>
<feature type="coiled-coil region" evidence="1">
    <location>
        <begin position="763"/>
        <end position="836"/>
    </location>
</feature>
<sequence>MVASKTKKVTKHTYAERVLSSFSQIQREHKKHAVHLASLRAQVQKTANARKDKLGPHWKNWVGKAVHRLEEDGILVSSEPGTVAMTPNGKKAILAARRVLALPAHDSLSTDQEDLLWKQVTHPGLVQSIPASASKRTRHADYSPDEDNSDDDQPEYVPPKSRKRRRTSLAVGKPLDPAFKLTKAQLVEELAILKRAREADRLRAASPLTELDDDESEELMRLKEILKHKDEEMHALQRELADRNSDGSALDSSDIYMSSPIRPTPAPVIRTQSGSFIDHLSKQPTPAPTERDPSEHNDDDVFYEPDSVPLPRSSFPPVTFTNPLVTPDATPAKTQAITQMNKVSSLEHALQLRTSELQNLVHKLSALEIQQAQSQKLLSDKDSRISILQTNHENQVSETDALMSQILDLERGKSDLEVTIAEKADQIECLVRERDDVIASLTNEKNEHERELSRLRLSLRDSEQAAATHAADFETATARAASLESDIVALRHELDSSAVLLDERARLEAELSAQRALVGSTTEFNQTLVTRIADLDRRVLEQSAVELSLKEEVARAEAASTVASKRLVDAKANNEILVAQLAEATDKLATAQQGLEDARTAAEALKPQMAALDQELTNRISTQRELQATLNVAQHEAKNFGVKVGILETTVTHLRASLESKKLETDQLTQDLGARMEANDALVCSLQERERQLTDANLATETLQSQLEEVTSKLQLALGSEAALQQSRNMIADQLAAVDAAKASLIIELAAMSTTAEATAVTLREAEAREATLGTELSGKEEEIQRLRIQLEQSVGRIREVEEAVEAAESRYASDIAEKEAAHVTLENELSSVQADVTRLTLTAVSLMKTRDDVQGRLEGEVRRISDALAAEELRGKSLQTERDDANLRVQEVEEELVELRSTKDADATTIEELKSVFSQLKAAQLQSLAELDNKLGSAHSTPVPRRRASKVPARRA</sequence>
<dbReference type="EMBL" id="JARKIB010000125">
    <property type="protein sequence ID" value="KAJ7735757.1"/>
    <property type="molecule type" value="Genomic_DNA"/>
</dbReference>
<comment type="caution">
    <text evidence="3">The sequence shown here is derived from an EMBL/GenBank/DDBJ whole genome shotgun (WGS) entry which is preliminary data.</text>
</comment>
<feature type="compositionally biased region" description="Basic residues" evidence="2">
    <location>
        <begin position="945"/>
        <end position="957"/>
    </location>
</feature>